<dbReference type="Proteomes" id="UP000223363">
    <property type="component" value="Segment"/>
</dbReference>
<evidence type="ECO:0000313" key="1">
    <source>
        <dbReference type="EMBL" id="ATA65626.1"/>
    </source>
</evidence>
<organism evidence="1 2">
    <name type="scientific">Serratia phage vB_SmaM_ 2050HW</name>
    <dbReference type="NCBI Taxonomy" id="2024252"/>
    <lineage>
        <taxon>Viruses</taxon>
        <taxon>Duplodnaviria</taxon>
        <taxon>Heunggongvirae</taxon>
        <taxon>Uroviricota</taxon>
        <taxon>Caudoviricetes</taxon>
        <taxon>Chimalliviridae</taxon>
        <taxon>Moabitevirus</taxon>
        <taxon>Moabitevirus mv2050HW</taxon>
    </lineage>
</organism>
<protein>
    <submittedName>
        <fullName evidence="1">Uncharacterized protein</fullName>
    </submittedName>
</protein>
<sequence>MRKQCIICNVTFDLSQFMRDGKEHADCNGCNCFQKAKPAAKVFERVTEVKDTCKCPTCLEEKSIKEFTKDYKVYRYCNTCRTEALEKRSAKNKELLGAFAPKSQTLCRCYRCGRISATTSGDFKISTTSETGYSFYCYTVCKGRRG</sequence>
<evidence type="ECO:0000313" key="2">
    <source>
        <dbReference type="Proteomes" id="UP000223363"/>
    </source>
</evidence>
<name>A0A289YMZ4_9CAUD</name>
<keyword evidence="2" id="KW-1185">Reference proteome</keyword>
<reference evidence="2" key="1">
    <citation type="submission" date="2017-06" db="EMBL/GenBank/DDBJ databases">
        <authorList>
            <person name="Zhao X."/>
        </authorList>
    </citation>
    <scope>NUCLEOTIDE SEQUENCE [LARGE SCALE GENOMIC DNA]</scope>
</reference>
<gene>
    <name evidence="1" type="ORF">2050HW_00291</name>
</gene>
<accession>A0A289YMZ4</accession>
<dbReference type="EMBL" id="MF285618">
    <property type="protein sequence ID" value="ATA65626.1"/>
    <property type="molecule type" value="Genomic_DNA"/>
</dbReference>
<proteinExistence type="predicted"/>